<dbReference type="SUPFAM" id="SSF51735">
    <property type="entry name" value="NAD(P)-binding Rossmann-fold domains"/>
    <property type="match status" value="1"/>
</dbReference>
<evidence type="ECO:0000256" key="3">
    <source>
        <dbReference type="ARBA" id="ARBA00023002"/>
    </source>
</evidence>
<reference evidence="4 5" key="1">
    <citation type="journal article" date="2023" name="Elife">
        <title>Identification of key yeast species and microbe-microbe interactions impacting larval growth of Drosophila in the wild.</title>
        <authorList>
            <person name="Mure A."/>
            <person name="Sugiura Y."/>
            <person name="Maeda R."/>
            <person name="Honda K."/>
            <person name="Sakurai N."/>
            <person name="Takahashi Y."/>
            <person name="Watada M."/>
            <person name="Katoh T."/>
            <person name="Gotoh A."/>
            <person name="Gotoh Y."/>
            <person name="Taniguchi I."/>
            <person name="Nakamura K."/>
            <person name="Hayashi T."/>
            <person name="Katayama T."/>
            <person name="Uemura T."/>
            <person name="Hattori Y."/>
        </authorList>
    </citation>
    <scope>NUCLEOTIDE SEQUENCE [LARGE SCALE GENOMIC DNA]</scope>
    <source>
        <strain evidence="4 5">SB-73</strain>
    </source>
</reference>
<dbReference type="AlphaFoldDB" id="A0AAV5RNM3"/>
<dbReference type="PROSITE" id="PS00061">
    <property type="entry name" value="ADH_SHORT"/>
    <property type="match status" value="1"/>
</dbReference>
<dbReference type="InterPro" id="IPR020904">
    <property type="entry name" value="Sc_DH/Rdtase_CS"/>
</dbReference>
<dbReference type="GO" id="GO:0050085">
    <property type="term" value="F:mannitol 2-dehydrogenase (NADP+) activity"/>
    <property type="evidence" value="ECO:0007669"/>
    <property type="project" value="UniProtKB-ARBA"/>
</dbReference>
<keyword evidence="5" id="KW-1185">Reference proteome</keyword>
<evidence type="ECO:0000313" key="5">
    <source>
        <dbReference type="Proteomes" id="UP001362899"/>
    </source>
</evidence>
<keyword evidence="2" id="KW-0521">NADP</keyword>
<evidence type="ECO:0000256" key="1">
    <source>
        <dbReference type="ARBA" id="ARBA00006484"/>
    </source>
</evidence>
<evidence type="ECO:0000256" key="2">
    <source>
        <dbReference type="ARBA" id="ARBA00022857"/>
    </source>
</evidence>
<dbReference type="GO" id="GO:0005975">
    <property type="term" value="P:carbohydrate metabolic process"/>
    <property type="evidence" value="ECO:0007669"/>
    <property type="project" value="UniProtKB-ARBA"/>
</dbReference>
<gene>
    <name evidence="4" type="ORF">DASB73_040790</name>
</gene>
<evidence type="ECO:0000313" key="4">
    <source>
        <dbReference type="EMBL" id="GMM53116.1"/>
    </source>
</evidence>
<dbReference type="GO" id="GO:0044281">
    <property type="term" value="P:small molecule metabolic process"/>
    <property type="evidence" value="ECO:0007669"/>
    <property type="project" value="UniProtKB-ARBA"/>
</dbReference>
<comment type="similarity">
    <text evidence="1">Belongs to the short-chain dehydrogenases/reductases (SDR) family.</text>
</comment>
<proteinExistence type="inferred from homology"/>
<dbReference type="PRINTS" id="PR00080">
    <property type="entry name" value="SDRFAMILY"/>
</dbReference>
<dbReference type="PRINTS" id="PR00081">
    <property type="entry name" value="GDHRDH"/>
</dbReference>
<dbReference type="FunFam" id="3.40.50.720:FF:000090">
    <property type="entry name" value="NADP-dependent mannitol dehydrogenase"/>
    <property type="match status" value="1"/>
</dbReference>
<protein>
    <submittedName>
        <fullName evidence="4">Uncharacterized protein</fullName>
    </submittedName>
</protein>
<organism evidence="4 5">
    <name type="scientific">Starmerella bacillaris</name>
    <name type="common">Yeast</name>
    <name type="synonym">Candida zemplinina</name>
    <dbReference type="NCBI Taxonomy" id="1247836"/>
    <lineage>
        <taxon>Eukaryota</taxon>
        <taxon>Fungi</taxon>
        <taxon>Dikarya</taxon>
        <taxon>Ascomycota</taxon>
        <taxon>Saccharomycotina</taxon>
        <taxon>Dipodascomycetes</taxon>
        <taxon>Dipodascales</taxon>
        <taxon>Trichomonascaceae</taxon>
        <taxon>Starmerella</taxon>
    </lineage>
</organism>
<dbReference type="Proteomes" id="UP001362899">
    <property type="component" value="Unassembled WGS sequence"/>
</dbReference>
<sequence>MVASNIIPTLKSSSQISRVAVESLRKTRVSRNLPISLGLRSYNIIAKAGGSRFSNCNSNHTYKHQQIRMRSTGENFVGVKYPQATPAVIEETRDNVFQMFSLKGKVASISGSSGGIGYEVAKAFAQAGADIAMWYNSNPPEEKADYIRSKYGVKVQTYKVSVDDYKDVDKNIAQQIKDFGKIDIFVANAGVIWTGAPSILDEDNNDNWDRVMKVNIDGVYNCAKAVGRHFRERGSGNLIMTGSMSGSIVNVPDTMAAYCVSKAAVVHFAKSLALEWAGFARVNSVSPGYVKGDMTKVKEKEGIENWGPLTPVGRMCDPRELVGAYLYLASDASTFTTGADIPVDGGYTVQ</sequence>
<dbReference type="Gene3D" id="3.40.50.720">
    <property type="entry name" value="NAD(P)-binding Rossmann-like Domain"/>
    <property type="match status" value="1"/>
</dbReference>
<dbReference type="Pfam" id="PF13561">
    <property type="entry name" value="adh_short_C2"/>
    <property type="match status" value="1"/>
</dbReference>
<dbReference type="InterPro" id="IPR036291">
    <property type="entry name" value="NAD(P)-bd_dom_sf"/>
</dbReference>
<comment type="caution">
    <text evidence="4">The sequence shown here is derived from an EMBL/GenBank/DDBJ whole genome shotgun (WGS) entry which is preliminary data.</text>
</comment>
<keyword evidence="3" id="KW-0560">Oxidoreductase</keyword>
<dbReference type="EMBL" id="BTGC01000008">
    <property type="protein sequence ID" value="GMM53116.1"/>
    <property type="molecule type" value="Genomic_DNA"/>
</dbReference>
<dbReference type="PANTHER" id="PTHR43008">
    <property type="entry name" value="BENZIL REDUCTASE"/>
    <property type="match status" value="1"/>
</dbReference>
<dbReference type="GO" id="GO:0050664">
    <property type="term" value="F:oxidoreductase activity, acting on NAD(P)H, oxygen as acceptor"/>
    <property type="evidence" value="ECO:0007669"/>
    <property type="project" value="TreeGrafter"/>
</dbReference>
<dbReference type="InterPro" id="IPR002347">
    <property type="entry name" value="SDR_fam"/>
</dbReference>
<name>A0AAV5RNM3_STABA</name>
<dbReference type="PANTHER" id="PTHR43008:SF13">
    <property type="entry name" value="L-XYLULOSE REDUCTASE-RELATED"/>
    <property type="match status" value="1"/>
</dbReference>
<accession>A0AAV5RNM3</accession>